<dbReference type="EMBL" id="HE796986">
    <property type="protein sequence ID" value="CCM00477.1"/>
    <property type="molecule type" value="Genomic_DNA"/>
</dbReference>
<dbReference type="AlphaFoldDB" id="J4HV22"/>
<evidence type="ECO:0000259" key="2">
    <source>
        <dbReference type="Pfam" id="PF20152"/>
    </source>
</evidence>
<keyword evidence="4" id="KW-1185">Reference proteome</keyword>
<dbReference type="HOGENOM" id="CLU_924472_0_0_1"/>
<dbReference type="RefSeq" id="XP_012179760.1">
    <property type="nucleotide sequence ID" value="XM_012324370.1"/>
</dbReference>
<feature type="transmembrane region" description="Helical" evidence="1">
    <location>
        <begin position="165"/>
        <end position="185"/>
    </location>
</feature>
<feature type="transmembrane region" description="Helical" evidence="1">
    <location>
        <begin position="122"/>
        <end position="145"/>
    </location>
</feature>
<dbReference type="Proteomes" id="UP000006352">
    <property type="component" value="Unassembled WGS sequence"/>
</dbReference>
<keyword evidence="1" id="KW-0472">Membrane</keyword>
<keyword evidence="1" id="KW-0812">Transmembrane</keyword>
<dbReference type="GeneID" id="24095388"/>
<feature type="transmembrane region" description="Helical" evidence="1">
    <location>
        <begin position="83"/>
        <end position="102"/>
    </location>
</feature>
<sequence>MPRYRSISYGPHSPFGTNHLRDIHLRRYRLRKSAIADDPYMEPEGECRTHFHPAHTVVTGLLDVIVRSLFCHRMWNLSQKNRLLTFTIESCALVAFAGSLLFSIKCFTVIGDVFRLSQLSWIMYGSLGAGVVTDILIALSLCIVLRRCRNKNPDTDSLVRMLITYGINSGALTSLCEIACLVSYATMQNNLVFIAIFFILPKLLLNSLLATLNARPELRKKYASTTASRQSVKPSLPPSPSFRFSHRTFQGSIYTKEVMDIDFRKQCAAGIILPPATPKLGRVVSYQISRAELDRTVPLND</sequence>
<organism evidence="3 4">
    <name type="scientific">Fibroporia radiculosa</name>
    <dbReference type="NCBI Taxonomy" id="599839"/>
    <lineage>
        <taxon>Eukaryota</taxon>
        <taxon>Fungi</taxon>
        <taxon>Dikarya</taxon>
        <taxon>Basidiomycota</taxon>
        <taxon>Agaricomycotina</taxon>
        <taxon>Agaricomycetes</taxon>
        <taxon>Polyporales</taxon>
        <taxon>Fibroporiaceae</taxon>
        <taxon>Fibroporia</taxon>
    </lineage>
</organism>
<dbReference type="InParanoid" id="J4HV22"/>
<evidence type="ECO:0000256" key="1">
    <source>
        <dbReference type="SAM" id="Phobius"/>
    </source>
</evidence>
<evidence type="ECO:0000313" key="3">
    <source>
        <dbReference type="EMBL" id="CCM00477.1"/>
    </source>
</evidence>
<feature type="domain" description="DUF6534" evidence="2">
    <location>
        <begin position="131"/>
        <end position="216"/>
    </location>
</feature>
<reference evidence="3 4" key="1">
    <citation type="journal article" date="2012" name="Appl. Environ. Microbiol.">
        <title>Short-read sequencing for genomic analysis of the brown rot fungus Fibroporia radiculosa.</title>
        <authorList>
            <person name="Tang J.D."/>
            <person name="Perkins A.D."/>
            <person name="Sonstegard T.S."/>
            <person name="Schroeder S.G."/>
            <person name="Burgess S.C."/>
            <person name="Diehl S.V."/>
        </authorList>
    </citation>
    <scope>NUCLEOTIDE SEQUENCE [LARGE SCALE GENOMIC DNA]</scope>
    <source>
        <strain evidence="3 4">TFFH 294</strain>
    </source>
</reference>
<dbReference type="STRING" id="599839.J4HV22"/>
<dbReference type="InterPro" id="IPR045339">
    <property type="entry name" value="DUF6534"/>
</dbReference>
<gene>
    <name evidence="3" type="ORF">FIBRA_02511</name>
</gene>
<protein>
    <recommendedName>
        <fullName evidence="2">DUF6534 domain-containing protein</fullName>
    </recommendedName>
</protein>
<keyword evidence="1" id="KW-1133">Transmembrane helix</keyword>
<evidence type="ECO:0000313" key="4">
    <source>
        <dbReference type="Proteomes" id="UP000006352"/>
    </source>
</evidence>
<dbReference type="PANTHER" id="PTHR40465">
    <property type="entry name" value="CHROMOSOME 1, WHOLE GENOME SHOTGUN SEQUENCE"/>
    <property type="match status" value="1"/>
</dbReference>
<accession>J4HV22</accession>
<name>J4HV22_9APHY</name>
<feature type="transmembrane region" description="Helical" evidence="1">
    <location>
        <begin position="191"/>
        <end position="212"/>
    </location>
</feature>
<dbReference type="PANTHER" id="PTHR40465:SF1">
    <property type="entry name" value="DUF6534 DOMAIN-CONTAINING PROTEIN"/>
    <property type="match status" value="1"/>
</dbReference>
<dbReference type="Pfam" id="PF20152">
    <property type="entry name" value="DUF6534"/>
    <property type="match status" value="1"/>
</dbReference>
<dbReference type="OrthoDB" id="3268207at2759"/>
<proteinExistence type="predicted"/>